<protein>
    <submittedName>
        <fullName evidence="2">Uncharacterized protein</fullName>
    </submittedName>
</protein>
<proteinExistence type="predicted"/>
<organism evidence="2">
    <name type="scientific">Arundo donax</name>
    <name type="common">Giant reed</name>
    <name type="synonym">Donax arundinaceus</name>
    <dbReference type="NCBI Taxonomy" id="35708"/>
    <lineage>
        <taxon>Eukaryota</taxon>
        <taxon>Viridiplantae</taxon>
        <taxon>Streptophyta</taxon>
        <taxon>Embryophyta</taxon>
        <taxon>Tracheophyta</taxon>
        <taxon>Spermatophyta</taxon>
        <taxon>Magnoliopsida</taxon>
        <taxon>Liliopsida</taxon>
        <taxon>Poales</taxon>
        <taxon>Poaceae</taxon>
        <taxon>PACMAD clade</taxon>
        <taxon>Arundinoideae</taxon>
        <taxon>Arundineae</taxon>
        <taxon>Arundo</taxon>
    </lineage>
</organism>
<keyword evidence="1" id="KW-0812">Transmembrane</keyword>
<dbReference type="EMBL" id="GBRH01272364">
    <property type="protein sequence ID" value="JAD25531.1"/>
    <property type="molecule type" value="Transcribed_RNA"/>
</dbReference>
<evidence type="ECO:0000256" key="1">
    <source>
        <dbReference type="SAM" id="Phobius"/>
    </source>
</evidence>
<reference evidence="2" key="2">
    <citation type="journal article" date="2015" name="Data Brief">
        <title>Shoot transcriptome of the giant reed, Arundo donax.</title>
        <authorList>
            <person name="Barrero R.A."/>
            <person name="Guerrero F.D."/>
            <person name="Moolhuijzen P."/>
            <person name="Goolsby J.A."/>
            <person name="Tidwell J."/>
            <person name="Bellgard S.E."/>
            <person name="Bellgard M.I."/>
        </authorList>
    </citation>
    <scope>NUCLEOTIDE SEQUENCE</scope>
    <source>
        <tissue evidence="2">Shoot tissue taken approximately 20 cm above the soil surface</tissue>
    </source>
</reference>
<name>A0A0A8YHR1_ARUDO</name>
<evidence type="ECO:0000313" key="2">
    <source>
        <dbReference type="EMBL" id="JAD25531.1"/>
    </source>
</evidence>
<dbReference type="AlphaFoldDB" id="A0A0A8YHR1"/>
<reference evidence="2" key="1">
    <citation type="submission" date="2014-09" db="EMBL/GenBank/DDBJ databases">
        <authorList>
            <person name="Magalhaes I.L.F."/>
            <person name="Oliveira U."/>
            <person name="Santos F.R."/>
            <person name="Vidigal T.H.D.A."/>
            <person name="Brescovit A.D."/>
            <person name="Santos A.J."/>
        </authorList>
    </citation>
    <scope>NUCLEOTIDE SEQUENCE</scope>
    <source>
        <tissue evidence="2">Shoot tissue taken approximately 20 cm above the soil surface</tissue>
    </source>
</reference>
<accession>A0A0A8YHR1</accession>
<keyword evidence="1" id="KW-0472">Membrane</keyword>
<keyword evidence="1" id="KW-1133">Transmembrane helix</keyword>
<sequence length="44" mass="5053">MCISQPCKKSVSKLYYRQYCIYLARNFLVEFILGSTLGLLQSSS</sequence>
<feature type="transmembrane region" description="Helical" evidence="1">
    <location>
        <begin position="20"/>
        <end position="40"/>
    </location>
</feature>